<reference evidence="2" key="1">
    <citation type="submission" date="2017-01" db="EMBL/GenBank/DDBJ databases">
        <authorList>
            <person name="Varghese N."/>
            <person name="Submissions S."/>
        </authorList>
    </citation>
    <scope>NUCLEOTIDE SEQUENCE [LARGE SCALE GENOMIC DNA]</scope>
    <source>
        <strain evidence="2">ATCC 12950</strain>
    </source>
</reference>
<name>A0A1N6ZFM8_9ACTN</name>
<dbReference type="STRING" id="58117.SAMN05421833_107120"/>
<keyword evidence="2" id="KW-1185">Reference proteome</keyword>
<gene>
    <name evidence="1" type="ORF">SAMN05421833_107120</name>
</gene>
<dbReference type="EMBL" id="FTNI01000007">
    <property type="protein sequence ID" value="SIR25625.1"/>
    <property type="molecule type" value="Genomic_DNA"/>
</dbReference>
<dbReference type="GeneID" id="97495117"/>
<dbReference type="AlphaFoldDB" id="A0A1N6ZFM8"/>
<proteinExistence type="predicted"/>
<organism evidence="1 2">
    <name type="scientific">Microbispora rosea</name>
    <dbReference type="NCBI Taxonomy" id="58117"/>
    <lineage>
        <taxon>Bacteria</taxon>
        <taxon>Bacillati</taxon>
        <taxon>Actinomycetota</taxon>
        <taxon>Actinomycetes</taxon>
        <taxon>Streptosporangiales</taxon>
        <taxon>Streptosporangiaceae</taxon>
        <taxon>Microbispora</taxon>
    </lineage>
</organism>
<accession>A0A1N6ZFM8</accession>
<protein>
    <submittedName>
        <fullName evidence="1">Uncharacterized protein</fullName>
    </submittedName>
</protein>
<evidence type="ECO:0000313" key="1">
    <source>
        <dbReference type="EMBL" id="SIR25625.1"/>
    </source>
</evidence>
<dbReference type="Proteomes" id="UP000186096">
    <property type="component" value="Unassembled WGS sequence"/>
</dbReference>
<evidence type="ECO:0000313" key="2">
    <source>
        <dbReference type="Proteomes" id="UP000186096"/>
    </source>
</evidence>
<sequence length="42" mass="4545">MKPAEPEPEVVQETEGTARTRQITIRLLDATETAVCSNSTGN</sequence>
<dbReference type="RefSeq" id="WP_269321757.1">
    <property type="nucleotide sequence ID" value="NZ_CP192071.1"/>
</dbReference>